<proteinExistence type="predicted"/>
<dbReference type="InterPro" id="IPR003593">
    <property type="entry name" value="AAA+_ATPase"/>
</dbReference>
<dbReference type="GO" id="GO:0016887">
    <property type="term" value="F:ATP hydrolysis activity"/>
    <property type="evidence" value="ECO:0007669"/>
    <property type="project" value="InterPro"/>
</dbReference>
<dbReference type="InterPro" id="IPR036640">
    <property type="entry name" value="ABC1_TM_sf"/>
</dbReference>
<reference evidence="11" key="1">
    <citation type="submission" date="2023-03" db="EMBL/GenBank/DDBJ databases">
        <title>Andean soil-derived lignocellulolytic bacterial consortium as a source of novel taxa and putative plastic-active enzymes.</title>
        <authorList>
            <person name="Diaz-Garcia L."/>
            <person name="Chuvochina M."/>
            <person name="Feuerriegel G."/>
            <person name="Bunk B."/>
            <person name="Sproer C."/>
            <person name="Streit W.R."/>
            <person name="Rodriguez L.M."/>
            <person name="Overmann J."/>
            <person name="Jimenez D.J."/>
        </authorList>
    </citation>
    <scope>NUCLEOTIDE SEQUENCE</scope>
    <source>
        <strain evidence="11">MAG 26</strain>
    </source>
</reference>
<dbReference type="InterPro" id="IPR050835">
    <property type="entry name" value="ABC_transporter_sub-D"/>
</dbReference>
<dbReference type="GO" id="GO:0005886">
    <property type="term" value="C:plasma membrane"/>
    <property type="evidence" value="ECO:0007669"/>
    <property type="project" value="UniProtKB-SubCell"/>
</dbReference>
<dbReference type="EMBL" id="CP119316">
    <property type="protein sequence ID" value="WEK45155.1"/>
    <property type="molecule type" value="Genomic_DNA"/>
</dbReference>
<evidence type="ECO:0000259" key="10">
    <source>
        <dbReference type="PROSITE" id="PS50929"/>
    </source>
</evidence>
<dbReference type="GO" id="GO:0140359">
    <property type="term" value="F:ABC-type transporter activity"/>
    <property type="evidence" value="ECO:0007669"/>
    <property type="project" value="InterPro"/>
</dbReference>
<dbReference type="SUPFAM" id="SSF52540">
    <property type="entry name" value="P-loop containing nucleoside triphosphate hydrolases"/>
    <property type="match status" value="1"/>
</dbReference>
<sequence length="599" mass="68574">MSEVIGVRVDPKDYRIDGRLARRIWKLTKPYWSDKRHWKSWVLMAFTILIGPLWAYYNYTVAQMTAQQANVLVAKDETQWSALFWLLVLLQLGRWVYDQLLGLLNQLMQMQWYRWMTDWLVGRYLKNKTYYDISMKDDIDNPDERIQTNVEPFVAAVIGFPTQVLSTFLTLATGGILLSQVTMTMTWFVVIYSIVGLALQTAINWPLIRKQFDLVAANADFRFGLLRVRDNAETIAFFRGEDMEEKQVQGRIRRVIKRKMGIYYYNLWTGLAMHLFEYIWAFAPLLLLYPLYFRGEIEFGIIALATGAASQLRSSIQQLQQYIPMLTSLAPQTVRMSQIVERFDEIEAHRNRDDLHITIERDGRIELRDVCFETPGGEQKLAQHVSLAVEPGESLIIVGQTGVGKSSILRTMAGLWTRGKGSMVMPQPGDMMFVPQKPYMMLGDLRAQLLYPHGRHDTSDADLQAVLERVCLPELIEKAGGLHVQRDWSKVFSLGEQQRISFARILLSRPSFVFLDESTSACDIQTEARLYQTLIDSGVTFVSVGHRETILRFHDRALKLNVGGTWEVLDSGGIELSAIQPLGAAREKRGEKISVPVGE</sequence>
<comment type="subcellular location">
    <subcellularLocation>
        <location evidence="1">Cell membrane</location>
        <topology evidence="1">Multi-pass membrane protein</topology>
    </subcellularLocation>
</comment>
<accession>A0AAJ5X2X4</accession>
<organism evidence="11 12">
    <name type="scientific">Candidatus Andeanibacterium colombiense</name>
    <dbReference type="NCBI Taxonomy" id="3121345"/>
    <lineage>
        <taxon>Bacteria</taxon>
        <taxon>Pseudomonadati</taxon>
        <taxon>Pseudomonadota</taxon>
        <taxon>Alphaproteobacteria</taxon>
        <taxon>Sphingomonadales</taxon>
        <taxon>Sphingomonadaceae</taxon>
        <taxon>Candidatus Andeanibacterium</taxon>
    </lineage>
</organism>
<evidence type="ECO:0000256" key="2">
    <source>
        <dbReference type="ARBA" id="ARBA00022448"/>
    </source>
</evidence>
<keyword evidence="7 8" id="KW-0472">Membrane</keyword>
<dbReference type="SUPFAM" id="SSF90123">
    <property type="entry name" value="ABC transporter transmembrane region"/>
    <property type="match status" value="1"/>
</dbReference>
<keyword evidence="2" id="KW-0813">Transport</keyword>
<evidence type="ECO:0000256" key="5">
    <source>
        <dbReference type="ARBA" id="ARBA00022840"/>
    </source>
</evidence>
<dbReference type="SMART" id="SM00382">
    <property type="entry name" value="AAA"/>
    <property type="match status" value="1"/>
</dbReference>
<dbReference type="InterPro" id="IPR003439">
    <property type="entry name" value="ABC_transporter-like_ATP-bd"/>
</dbReference>
<keyword evidence="5 11" id="KW-0067">ATP-binding</keyword>
<feature type="transmembrane region" description="Helical" evidence="8">
    <location>
        <begin position="184"/>
        <end position="203"/>
    </location>
</feature>
<evidence type="ECO:0000256" key="8">
    <source>
        <dbReference type="SAM" id="Phobius"/>
    </source>
</evidence>
<dbReference type="InterPro" id="IPR027417">
    <property type="entry name" value="P-loop_NTPase"/>
</dbReference>
<keyword evidence="4" id="KW-0547">Nucleotide-binding</keyword>
<evidence type="ECO:0000256" key="6">
    <source>
        <dbReference type="ARBA" id="ARBA00022989"/>
    </source>
</evidence>
<dbReference type="Gene3D" id="3.40.50.300">
    <property type="entry name" value="P-loop containing nucleotide triphosphate hydrolases"/>
    <property type="match status" value="1"/>
</dbReference>
<feature type="transmembrane region" description="Helical" evidence="8">
    <location>
        <begin position="79"/>
        <end position="97"/>
    </location>
</feature>
<evidence type="ECO:0000256" key="4">
    <source>
        <dbReference type="ARBA" id="ARBA00022741"/>
    </source>
</evidence>
<feature type="transmembrane region" description="Helical" evidence="8">
    <location>
        <begin position="153"/>
        <end position="178"/>
    </location>
</feature>
<dbReference type="KEGG" id="acob:P0Y56_08900"/>
<name>A0AAJ5X2X4_9SPHN</name>
<keyword evidence="6 8" id="KW-1133">Transmembrane helix</keyword>
<evidence type="ECO:0000313" key="11">
    <source>
        <dbReference type="EMBL" id="WEK45155.1"/>
    </source>
</evidence>
<dbReference type="Pfam" id="PF06472">
    <property type="entry name" value="ABC_membrane_2"/>
    <property type="match status" value="1"/>
</dbReference>
<dbReference type="PANTHER" id="PTHR11384:SF59">
    <property type="entry name" value="LYSOSOMAL COBALAMIN TRANSPORTER ABCD4"/>
    <property type="match status" value="1"/>
</dbReference>
<gene>
    <name evidence="11" type="ORF">P0Y56_08900</name>
</gene>
<dbReference type="CDD" id="cd03223">
    <property type="entry name" value="ABCD_peroxisomal_ALDP"/>
    <property type="match status" value="1"/>
</dbReference>
<keyword evidence="3 8" id="KW-0812">Transmembrane</keyword>
<feature type="domain" description="ABC transmembrane type-1" evidence="10">
    <location>
        <begin position="42"/>
        <end position="328"/>
    </location>
</feature>
<evidence type="ECO:0000256" key="7">
    <source>
        <dbReference type="ARBA" id="ARBA00023136"/>
    </source>
</evidence>
<feature type="transmembrane region" description="Helical" evidence="8">
    <location>
        <begin position="41"/>
        <end position="59"/>
    </location>
</feature>
<dbReference type="Proteomes" id="UP001218362">
    <property type="component" value="Chromosome"/>
</dbReference>
<dbReference type="PROSITE" id="PS50929">
    <property type="entry name" value="ABC_TM1F"/>
    <property type="match status" value="1"/>
</dbReference>
<protein>
    <submittedName>
        <fullName evidence="11">ATP-binding cassette domain-containing protein</fullName>
    </submittedName>
</protein>
<dbReference type="PROSITE" id="PS00211">
    <property type="entry name" value="ABC_TRANSPORTER_1"/>
    <property type="match status" value="1"/>
</dbReference>
<evidence type="ECO:0000259" key="9">
    <source>
        <dbReference type="PROSITE" id="PS50893"/>
    </source>
</evidence>
<dbReference type="InterPro" id="IPR011527">
    <property type="entry name" value="ABC1_TM_dom"/>
</dbReference>
<dbReference type="Gene3D" id="1.20.1560.10">
    <property type="entry name" value="ABC transporter type 1, transmembrane domain"/>
    <property type="match status" value="1"/>
</dbReference>
<feature type="domain" description="ABC transporter" evidence="9">
    <location>
        <begin position="365"/>
        <end position="587"/>
    </location>
</feature>
<dbReference type="Pfam" id="PF00005">
    <property type="entry name" value="ABC_tran"/>
    <property type="match status" value="1"/>
</dbReference>
<feature type="transmembrane region" description="Helical" evidence="8">
    <location>
        <begin position="263"/>
        <end position="292"/>
    </location>
</feature>
<dbReference type="PANTHER" id="PTHR11384">
    <property type="entry name" value="ATP-BINDING CASSETTE, SUB-FAMILY D MEMBER"/>
    <property type="match status" value="1"/>
</dbReference>
<evidence type="ECO:0000256" key="3">
    <source>
        <dbReference type="ARBA" id="ARBA00022692"/>
    </source>
</evidence>
<evidence type="ECO:0000313" key="12">
    <source>
        <dbReference type="Proteomes" id="UP001218362"/>
    </source>
</evidence>
<dbReference type="AlphaFoldDB" id="A0AAJ5X2X4"/>
<dbReference type="InterPro" id="IPR017871">
    <property type="entry name" value="ABC_transporter-like_CS"/>
</dbReference>
<evidence type="ECO:0000256" key="1">
    <source>
        <dbReference type="ARBA" id="ARBA00004651"/>
    </source>
</evidence>
<dbReference type="GO" id="GO:0005524">
    <property type="term" value="F:ATP binding"/>
    <property type="evidence" value="ECO:0007669"/>
    <property type="project" value="UniProtKB-KW"/>
</dbReference>
<dbReference type="PROSITE" id="PS50893">
    <property type="entry name" value="ABC_TRANSPORTER_2"/>
    <property type="match status" value="1"/>
</dbReference>